<dbReference type="Gene3D" id="3.30.420.10">
    <property type="entry name" value="Ribonuclease H-like superfamily/Ribonuclease H"/>
    <property type="match status" value="1"/>
</dbReference>
<dbReference type="CDD" id="cd06222">
    <property type="entry name" value="RNase_H_like"/>
    <property type="match status" value="1"/>
</dbReference>
<dbReference type="InterPro" id="IPR026960">
    <property type="entry name" value="RVT-Znf"/>
</dbReference>
<dbReference type="PANTHER" id="PTHR33116">
    <property type="entry name" value="REVERSE TRANSCRIPTASE ZINC-BINDING DOMAIN-CONTAINING PROTEIN-RELATED-RELATED"/>
    <property type="match status" value="1"/>
</dbReference>
<dbReference type="EMBL" id="OIVN01000685">
    <property type="protein sequence ID" value="SPC84047.1"/>
    <property type="molecule type" value="Genomic_DNA"/>
</dbReference>
<dbReference type="Pfam" id="PF03372">
    <property type="entry name" value="Exo_endo_phos"/>
    <property type="match status" value="1"/>
</dbReference>
<evidence type="ECO:0000259" key="2">
    <source>
        <dbReference type="PROSITE" id="PS50158"/>
    </source>
</evidence>
<organism evidence="3">
    <name type="scientific">Fagus sylvatica</name>
    <name type="common">Beechnut</name>
    <dbReference type="NCBI Taxonomy" id="28930"/>
    <lineage>
        <taxon>Eukaryota</taxon>
        <taxon>Viridiplantae</taxon>
        <taxon>Streptophyta</taxon>
        <taxon>Embryophyta</taxon>
        <taxon>Tracheophyta</taxon>
        <taxon>Spermatophyta</taxon>
        <taxon>Magnoliopsida</taxon>
        <taxon>eudicotyledons</taxon>
        <taxon>Gunneridae</taxon>
        <taxon>Pentapetalae</taxon>
        <taxon>rosids</taxon>
        <taxon>fabids</taxon>
        <taxon>Fagales</taxon>
        <taxon>Fagaceae</taxon>
        <taxon>Fagus</taxon>
    </lineage>
</organism>
<gene>
    <name evidence="3" type="ORF">FSB_LOCUS11929</name>
</gene>
<dbReference type="InterPro" id="IPR025836">
    <property type="entry name" value="Zn_knuckle_CX2CX4HX4C"/>
</dbReference>
<sequence length="1323" mass="148646">MEKLVELTKKLGWTKPLICLEVEPKAEEKAKLMLVDVEVTALDNNVFLFSFNHEVDVRRIWDHRPLSFKGEHLILKKCVADWSLNKIDFSITDFWVQVHGLPFNRQNEANLKKIGAMIGKVLDVDLVGSGGDVWKRFIRVRVSMDVSRPLETGFPMERVNLPWLWIPFKFEKLGCFCYGCGTLGHDNPDCLDEKIQKLLKEGTTSRIYGKWGEAGESIQGLSSPRDSAMIIREPMDQSESCVGELAEEKVGGEGIVRLTDATDKVVCHSDAAMLLDVENSLVRLGEADLVRSEPTHLVGPQNSQIELHHSTGSPSSLSVGPIRINVAGGLARPLQPLLSLPFRKRKIEPNDPKDLTDSTPALRGTAAIEGESSVYSIPGRAPTIRAIKTLAHSEGPDVLFLSETKINSPKVDRLKRSLGFADSFCLDCVGRAGDLALFWKLGVDLEVIFANRFVMWLLLGDLNSISDASEKQEGSSRRVVSSRSFRSFVENVGAIDLSFSGPRFTWSNMRCGVANIRERLDRGLCNIEWQSLFPYVGVRHLTAPNSDHNPILLDTHVEVKKGSKLFCFEAMWVKDESSSKVVVKAWSINVEGSQNFILEEKCQAVRRDFIYWNKVVFGNAKFRIKAIEDQIKAIQDLDPSCENLDMETALNVELNEWLEREEVFQFSHLQVPSHLEGLLFPCIFEAGNNEIFRILDAAEIREVVWSMHPLKALGADGLPGLFFKKYWPIVGDQVEVAIQSFFRDGWLLKNSNHTFITLIPKRQDSPYFSMAAKALHSLHPEVFDRGTHFHPYLFILCSEVLARLIDQEVGRGNISSVKVCPKAPTITKIFYADDVLLLCGAKISKVESLMGCIDKCCSWFGQSVNIEKFGIFVSKGVHNHFIRQVKAQWGFNQLAKDSKYLGLPLFLSSNQSKDLAFIKDKVTARVNGWKSKCLSWMGRATLIKSVALATPIYGMSAFKIPKGLCKEIDVVVRKFWWSSRKDSNRFFTLMTWSRICKPFSSGGLEASKVLVGSVGEFTIKSMYNSEFIVKSMNKVVAPLEPALHQSPLMGKIWKLCIHDRLKMFLWRLASNLLPTKESLPRFANNVDISCSLYGGCVEFVTHLFWDCSFARALWFGCMWGIRSDFIPVHSPMNLVENLLASPPELHIFDKDNFVLYGALILDQIWRSRNALVHERKFPKMDEVVRVLKSCCKEHLVGRLYPLVSVSHSSVTRWIKPLQGCLKINVDAAVGPSSSVIVAVARDWRGTMVFAQSKKVNTSIPLQVEAEALVWAFHLAVVAGFERVTIEGDSQLCIDFLTGKCDVGSWSVSNILSELISLFSSFPC</sequence>
<evidence type="ECO:0000256" key="1">
    <source>
        <dbReference type="PROSITE-ProRule" id="PRU00047"/>
    </source>
</evidence>
<dbReference type="SUPFAM" id="SSF56219">
    <property type="entry name" value="DNase I-like"/>
    <property type="match status" value="1"/>
</dbReference>
<dbReference type="InterPro" id="IPR036691">
    <property type="entry name" value="Endo/exonu/phosph_ase_sf"/>
</dbReference>
<keyword evidence="1" id="KW-0863">Zinc-finger</keyword>
<dbReference type="Pfam" id="PF13966">
    <property type="entry name" value="zf-RVT"/>
    <property type="match status" value="1"/>
</dbReference>
<dbReference type="InterPro" id="IPR036397">
    <property type="entry name" value="RNaseH_sf"/>
</dbReference>
<dbReference type="InterPro" id="IPR044730">
    <property type="entry name" value="RNase_H-like_dom_plant"/>
</dbReference>
<evidence type="ECO:0000313" key="3">
    <source>
        <dbReference type="EMBL" id="SPC84047.1"/>
    </source>
</evidence>
<feature type="domain" description="CCHC-type" evidence="2">
    <location>
        <begin position="177"/>
        <end position="190"/>
    </location>
</feature>
<protein>
    <recommendedName>
        <fullName evidence="2">CCHC-type domain-containing protein</fullName>
    </recommendedName>
</protein>
<dbReference type="Pfam" id="PF13456">
    <property type="entry name" value="RVT_3"/>
    <property type="match status" value="1"/>
</dbReference>
<dbReference type="InterPro" id="IPR005135">
    <property type="entry name" value="Endo/exonuclease/phosphatase"/>
</dbReference>
<dbReference type="InterPro" id="IPR002156">
    <property type="entry name" value="RNaseH_domain"/>
</dbReference>
<keyword evidence="1" id="KW-0479">Metal-binding</keyword>
<accession>A0A2N9EZ76</accession>
<dbReference type="PANTHER" id="PTHR33116:SF86">
    <property type="entry name" value="REVERSE TRANSCRIPTASE DOMAIN-CONTAINING PROTEIN"/>
    <property type="match status" value="1"/>
</dbReference>
<reference evidence="3" key="1">
    <citation type="submission" date="2018-02" db="EMBL/GenBank/DDBJ databases">
        <authorList>
            <person name="Cohen D.B."/>
            <person name="Kent A.D."/>
        </authorList>
    </citation>
    <scope>NUCLEOTIDE SEQUENCE</scope>
</reference>
<dbReference type="GO" id="GO:0004523">
    <property type="term" value="F:RNA-DNA hybrid ribonuclease activity"/>
    <property type="evidence" value="ECO:0007669"/>
    <property type="project" value="InterPro"/>
</dbReference>
<name>A0A2N9EZ76_FAGSY</name>
<dbReference type="GO" id="GO:0003676">
    <property type="term" value="F:nucleic acid binding"/>
    <property type="evidence" value="ECO:0007669"/>
    <property type="project" value="InterPro"/>
</dbReference>
<dbReference type="PROSITE" id="PS50158">
    <property type="entry name" value="ZF_CCHC"/>
    <property type="match status" value="1"/>
</dbReference>
<proteinExistence type="predicted"/>
<dbReference type="GO" id="GO:0008270">
    <property type="term" value="F:zinc ion binding"/>
    <property type="evidence" value="ECO:0007669"/>
    <property type="project" value="UniProtKB-KW"/>
</dbReference>
<dbReference type="Gene3D" id="3.60.10.10">
    <property type="entry name" value="Endonuclease/exonuclease/phosphatase"/>
    <property type="match status" value="1"/>
</dbReference>
<dbReference type="Pfam" id="PF14392">
    <property type="entry name" value="zf-CCHC_4"/>
    <property type="match status" value="1"/>
</dbReference>
<keyword evidence="1" id="KW-0862">Zinc</keyword>
<dbReference type="InterPro" id="IPR001878">
    <property type="entry name" value="Znf_CCHC"/>
</dbReference>